<dbReference type="EMBL" id="GG745357">
    <property type="protein sequence ID" value="KNE68466.1"/>
    <property type="molecule type" value="Genomic_DNA"/>
</dbReference>
<gene>
    <name evidence="2" type="ORF">AMAG_12644</name>
</gene>
<organism evidence="2 3">
    <name type="scientific">Allomyces macrogynus (strain ATCC 38327)</name>
    <name type="common">Allomyces javanicus var. macrogynus</name>
    <dbReference type="NCBI Taxonomy" id="578462"/>
    <lineage>
        <taxon>Eukaryota</taxon>
        <taxon>Fungi</taxon>
        <taxon>Fungi incertae sedis</taxon>
        <taxon>Blastocladiomycota</taxon>
        <taxon>Blastocladiomycetes</taxon>
        <taxon>Blastocladiales</taxon>
        <taxon>Blastocladiaceae</taxon>
        <taxon>Allomyces</taxon>
    </lineage>
</organism>
<feature type="region of interest" description="Disordered" evidence="1">
    <location>
        <begin position="314"/>
        <end position="344"/>
    </location>
</feature>
<dbReference type="InterPro" id="IPR010770">
    <property type="entry name" value="Ecd"/>
</dbReference>
<evidence type="ECO:0000256" key="1">
    <source>
        <dbReference type="SAM" id="MobiDB-lite"/>
    </source>
</evidence>
<dbReference type="OrthoDB" id="27237at2759"/>
<keyword evidence="3" id="KW-1185">Reference proteome</keyword>
<proteinExistence type="predicted"/>
<feature type="region of interest" description="Disordered" evidence="1">
    <location>
        <begin position="358"/>
        <end position="386"/>
    </location>
</feature>
<feature type="compositionally biased region" description="Acidic residues" evidence="1">
    <location>
        <begin position="363"/>
        <end position="378"/>
    </location>
</feature>
<dbReference type="eggNOG" id="KOG2406">
    <property type="taxonomic scope" value="Eukaryota"/>
</dbReference>
<accession>A0A0L0T157</accession>
<reference evidence="3" key="2">
    <citation type="submission" date="2009-11" db="EMBL/GenBank/DDBJ databases">
        <title>The Genome Sequence of Allomyces macrogynus strain ATCC 38327.</title>
        <authorList>
            <consortium name="The Broad Institute Genome Sequencing Platform"/>
            <person name="Russ C."/>
            <person name="Cuomo C."/>
            <person name="Shea T."/>
            <person name="Young S.K."/>
            <person name="Zeng Q."/>
            <person name="Koehrsen M."/>
            <person name="Haas B."/>
            <person name="Borodovsky M."/>
            <person name="Guigo R."/>
            <person name="Alvarado L."/>
            <person name="Berlin A."/>
            <person name="Borenstein D."/>
            <person name="Chen Z."/>
            <person name="Engels R."/>
            <person name="Freedman E."/>
            <person name="Gellesch M."/>
            <person name="Goldberg J."/>
            <person name="Griggs A."/>
            <person name="Gujja S."/>
            <person name="Heiman D."/>
            <person name="Hepburn T."/>
            <person name="Howarth C."/>
            <person name="Jen D."/>
            <person name="Larson L."/>
            <person name="Lewis B."/>
            <person name="Mehta T."/>
            <person name="Park D."/>
            <person name="Pearson M."/>
            <person name="Roberts A."/>
            <person name="Saif S."/>
            <person name="Shenoy N."/>
            <person name="Sisk P."/>
            <person name="Stolte C."/>
            <person name="Sykes S."/>
            <person name="Walk T."/>
            <person name="White J."/>
            <person name="Yandava C."/>
            <person name="Burger G."/>
            <person name="Gray M.W."/>
            <person name="Holland P.W.H."/>
            <person name="King N."/>
            <person name="Lang F.B.F."/>
            <person name="Roger A.J."/>
            <person name="Ruiz-Trillo I."/>
            <person name="Lander E."/>
            <person name="Nusbaum C."/>
        </authorList>
    </citation>
    <scope>NUCLEOTIDE SEQUENCE [LARGE SCALE GENOMIC DNA]</scope>
    <source>
        <strain evidence="3">ATCC 38327</strain>
    </source>
</reference>
<feature type="compositionally biased region" description="Acidic residues" evidence="1">
    <location>
        <begin position="321"/>
        <end position="343"/>
    </location>
</feature>
<evidence type="ECO:0000313" key="3">
    <source>
        <dbReference type="Proteomes" id="UP000054350"/>
    </source>
</evidence>
<evidence type="ECO:0000313" key="2">
    <source>
        <dbReference type="EMBL" id="KNE68466.1"/>
    </source>
</evidence>
<sequence>MTAVLADFTKVDPNVAVAVTAADGDPLLIEAAAHLPAWVNPDTAPHRAWIARGTTHLVPPSVRVVSPADGAAAVLLSETDTVAPEGMKAHLDAHFARFLHSGPPPYGSDAPGTVPHVTRVVVPRRVAHALSVTPQLASVAIAAVAARDPVGMRLARGMPVFGPDAPDDSDDEDAPENPMVRVTVRLTRVLYAQLVAIHVDPVPAQLAAHAAKWEKKEFALGVALALGCELAARDPVVAGRTWRYDESGRTVREVVDAAAVAAHGEVVGCGEPDDDGWMVVTDADVKRWVQRDDAASKFAVDQVIKSLDVVAGGTSGVDGIGGDEDDDDDDEDSDESDEDENLFDETKFFDLLHGRAKPGTVEIDSDSNSDSDDDEDPFAPETGTDVIDEAQAIKDLLESVKAQEGMAGPVTTLLAQMGVWVPGDAGPGEDDKDGEKK</sequence>
<name>A0A0L0T157_ALLM3</name>
<dbReference type="Pfam" id="PF07093">
    <property type="entry name" value="SGT1"/>
    <property type="match status" value="1"/>
</dbReference>
<dbReference type="GO" id="GO:0005634">
    <property type="term" value="C:nucleus"/>
    <property type="evidence" value="ECO:0007669"/>
    <property type="project" value="TreeGrafter"/>
</dbReference>
<dbReference type="STRING" id="578462.A0A0L0T157"/>
<protein>
    <submittedName>
        <fullName evidence="2">Uncharacterized protein</fullName>
    </submittedName>
</protein>
<dbReference type="VEuPathDB" id="FungiDB:AMAG_12644"/>
<dbReference type="Proteomes" id="UP000054350">
    <property type="component" value="Unassembled WGS sequence"/>
</dbReference>
<dbReference type="AlphaFoldDB" id="A0A0L0T157"/>
<reference evidence="2 3" key="1">
    <citation type="submission" date="2009-11" db="EMBL/GenBank/DDBJ databases">
        <title>Annotation of Allomyces macrogynus ATCC 38327.</title>
        <authorList>
            <consortium name="The Broad Institute Genome Sequencing Platform"/>
            <person name="Russ C."/>
            <person name="Cuomo C."/>
            <person name="Burger G."/>
            <person name="Gray M.W."/>
            <person name="Holland P.W.H."/>
            <person name="King N."/>
            <person name="Lang F.B.F."/>
            <person name="Roger A.J."/>
            <person name="Ruiz-Trillo I."/>
            <person name="Young S.K."/>
            <person name="Zeng Q."/>
            <person name="Gargeya S."/>
            <person name="Fitzgerald M."/>
            <person name="Haas B."/>
            <person name="Abouelleil A."/>
            <person name="Alvarado L."/>
            <person name="Arachchi H.M."/>
            <person name="Berlin A."/>
            <person name="Chapman S.B."/>
            <person name="Gearin G."/>
            <person name="Goldberg J."/>
            <person name="Griggs A."/>
            <person name="Gujja S."/>
            <person name="Hansen M."/>
            <person name="Heiman D."/>
            <person name="Howarth C."/>
            <person name="Larimer J."/>
            <person name="Lui A."/>
            <person name="MacDonald P.J.P."/>
            <person name="McCowen C."/>
            <person name="Montmayeur A."/>
            <person name="Murphy C."/>
            <person name="Neiman D."/>
            <person name="Pearson M."/>
            <person name="Priest M."/>
            <person name="Roberts A."/>
            <person name="Saif S."/>
            <person name="Shea T."/>
            <person name="Sisk P."/>
            <person name="Stolte C."/>
            <person name="Sykes S."/>
            <person name="Wortman J."/>
            <person name="Nusbaum C."/>
            <person name="Birren B."/>
        </authorList>
    </citation>
    <scope>NUCLEOTIDE SEQUENCE [LARGE SCALE GENOMIC DNA]</scope>
    <source>
        <strain evidence="2 3">ATCC 38327</strain>
    </source>
</reference>
<dbReference type="OMA" id="DYRVWIH"/>
<dbReference type="PANTHER" id="PTHR13060">
    <property type="entry name" value="SGT1 PROTEIN HSGT1 SUPPRESSOR OF GCR2"/>
    <property type="match status" value="1"/>
</dbReference>
<dbReference type="PANTHER" id="PTHR13060:SF0">
    <property type="entry name" value="PROTEIN ECDYSONELESS HOMOLOG"/>
    <property type="match status" value="1"/>
</dbReference>